<protein>
    <submittedName>
        <fullName evidence="1">Uncharacterized protein</fullName>
    </submittedName>
</protein>
<name>A0ABT1E9F1_9FIRM</name>
<proteinExistence type="predicted"/>
<evidence type="ECO:0000313" key="2">
    <source>
        <dbReference type="Proteomes" id="UP001523566"/>
    </source>
</evidence>
<dbReference type="EMBL" id="JAMZFW010000002">
    <property type="protein sequence ID" value="MCP1101137.1"/>
    <property type="molecule type" value="Genomic_DNA"/>
</dbReference>
<gene>
    <name evidence="1" type="ORF">NK125_01750</name>
</gene>
<evidence type="ECO:0000313" key="1">
    <source>
        <dbReference type="EMBL" id="MCP1101137.1"/>
    </source>
</evidence>
<sequence length="115" mass="13361">MSNYSEIVQTLEGEGILREKLTLEELDRRMKECFAYYKMPYASKRDFVCKEPALVLYNPEQPKDSEVLLVMKEDEGEWMVQVYLARKEAGDIKDGVYEADILGCVGEGLRRLEEQ</sequence>
<organism evidence="1 2">
    <name type="scientific">Aequitasia blattaphilus</name>
    <dbReference type="NCBI Taxonomy" id="2949332"/>
    <lineage>
        <taxon>Bacteria</taxon>
        <taxon>Bacillati</taxon>
        <taxon>Bacillota</taxon>
        <taxon>Clostridia</taxon>
        <taxon>Lachnospirales</taxon>
        <taxon>Lachnospiraceae</taxon>
        <taxon>Aequitasia</taxon>
    </lineage>
</organism>
<comment type="caution">
    <text evidence="1">The sequence shown here is derived from an EMBL/GenBank/DDBJ whole genome shotgun (WGS) entry which is preliminary data.</text>
</comment>
<dbReference type="RefSeq" id="WP_262064922.1">
    <property type="nucleotide sequence ID" value="NZ_JAMXOD010000002.1"/>
</dbReference>
<keyword evidence="2" id="KW-1185">Reference proteome</keyword>
<reference evidence="1 2" key="1">
    <citation type="journal article" date="2022" name="Genome Biol. Evol.">
        <title>Host diet, physiology and behaviors set the stage for Lachnospiraceae cladogenesis.</title>
        <authorList>
            <person name="Vera-Ponce De Leon A."/>
            <person name="Schneider M."/>
            <person name="Jahnes B.C."/>
            <person name="Sadowski V."/>
            <person name="Camuy-Velez L.A."/>
            <person name="Duan J."/>
            <person name="Sabree Z.L."/>
        </authorList>
    </citation>
    <scope>NUCLEOTIDE SEQUENCE [LARGE SCALE GENOMIC DNA]</scope>
    <source>
        <strain evidence="1 2">PAL113</strain>
    </source>
</reference>
<dbReference type="Proteomes" id="UP001523566">
    <property type="component" value="Unassembled WGS sequence"/>
</dbReference>
<accession>A0ABT1E9F1</accession>